<protein>
    <recommendedName>
        <fullName evidence="3">RHS repeat-associated core domain-containing protein</fullName>
    </recommendedName>
</protein>
<dbReference type="KEGG" id="pbf:CFX0092_A3046"/>
<evidence type="ECO:0008006" key="3">
    <source>
        <dbReference type="Google" id="ProtNLM"/>
    </source>
</evidence>
<evidence type="ECO:0000313" key="2">
    <source>
        <dbReference type="Proteomes" id="UP000215027"/>
    </source>
</evidence>
<dbReference type="InterPro" id="IPR022385">
    <property type="entry name" value="Rhs_assc_core"/>
</dbReference>
<organism evidence="1 2">
    <name type="scientific">Candidatus Promineifilum breve</name>
    <dbReference type="NCBI Taxonomy" id="1806508"/>
    <lineage>
        <taxon>Bacteria</taxon>
        <taxon>Bacillati</taxon>
        <taxon>Chloroflexota</taxon>
        <taxon>Ardenticatenia</taxon>
        <taxon>Candidatus Promineifilales</taxon>
        <taxon>Candidatus Promineifilaceae</taxon>
        <taxon>Candidatus Promineifilum</taxon>
    </lineage>
</organism>
<accession>A0A160T4X2</accession>
<dbReference type="Gene3D" id="2.180.10.10">
    <property type="entry name" value="RHS repeat-associated core"/>
    <property type="match status" value="1"/>
</dbReference>
<dbReference type="EMBL" id="LN890655">
    <property type="protein sequence ID" value="CUS04924.2"/>
    <property type="molecule type" value="Genomic_DNA"/>
</dbReference>
<dbReference type="AlphaFoldDB" id="A0A160T4X2"/>
<evidence type="ECO:0000313" key="1">
    <source>
        <dbReference type="EMBL" id="CUS04924.2"/>
    </source>
</evidence>
<dbReference type="Proteomes" id="UP000215027">
    <property type="component" value="Chromosome I"/>
</dbReference>
<dbReference type="NCBIfam" id="TIGR03696">
    <property type="entry name" value="Rhs_assc_core"/>
    <property type="match status" value="1"/>
</dbReference>
<reference evidence="1" key="1">
    <citation type="submission" date="2016-01" db="EMBL/GenBank/DDBJ databases">
        <authorList>
            <person name="Mcilroy J.S."/>
            <person name="Karst M S."/>
            <person name="Albertsen M."/>
        </authorList>
    </citation>
    <scope>NUCLEOTIDE SEQUENCE</scope>
    <source>
        <strain evidence="1">Cfx-K</strain>
    </source>
</reference>
<sequence length="197" mass="21734">MVIRSMTTRDNGTILYTPFPDFEESIPAGGTVTQRTSYTLAGQLIAVRVRVGTSGNGTLSYAYGDHLGSVSAWSDAAGVYLPNSTALFEPYGGFRIQPLATVNPGVSDRGFTGHRMNNTGDNNLGLIYMNARYYLPEVGRFISADTIVPDPGNPQSYNRYSYTRNNPVNLTDPTGHRETDWCEIGTYWQRFTSFFGN</sequence>
<dbReference type="PANTHER" id="PTHR32305">
    <property type="match status" value="1"/>
</dbReference>
<dbReference type="InterPro" id="IPR050708">
    <property type="entry name" value="T6SS_VgrG/RHS"/>
</dbReference>
<proteinExistence type="predicted"/>
<dbReference type="PANTHER" id="PTHR32305:SF17">
    <property type="entry name" value="TRNA NUCLEASE WAPA"/>
    <property type="match status" value="1"/>
</dbReference>
<keyword evidence="2" id="KW-1185">Reference proteome</keyword>
<name>A0A160T4X2_9CHLR</name>
<gene>
    <name evidence="1" type="ORF">CFX0092_A3046</name>
</gene>